<feature type="compositionally biased region" description="Basic and acidic residues" evidence="1">
    <location>
        <begin position="761"/>
        <end position="779"/>
    </location>
</feature>
<organism evidence="2 3">
    <name type="scientific">Helicocarpus griseus UAMH5409</name>
    <dbReference type="NCBI Taxonomy" id="1447875"/>
    <lineage>
        <taxon>Eukaryota</taxon>
        <taxon>Fungi</taxon>
        <taxon>Dikarya</taxon>
        <taxon>Ascomycota</taxon>
        <taxon>Pezizomycotina</taxon>
        <taxon>Eurotiomycetes</taxon>
        <taxon>Eurotiomycetidae</taxon>
        <taxon>Onygenales</taxon>
        <taxon>Ajellomycetaceae</taxon>
        <taxon>Helicocarpus</taxon>
    </lineage>
</organism>
<feature type="compositionally biased region" description="Polar residues" evidence="1">
    <location>
        <begin position="782"/>
        <end position="798"/>
    </location>
</feature>
<proteinExistence type="predicted"/>
<feature type="compositionally biased region" description="Low complexity" evidence="1">
    <location>
        <begin position="115"/>
        <end position="131"/>
    </location>
</feature>
<feature type="compositionally biased region" description="Low complexity" evidence="1">
    <location>
        <begin position="87"/>
        <end position="97"/>
    </location>
</feature>
<evidence type="ECO:0000313" key="2">
    <source>
        <dbReference type="EMBL" id="PGH15926.1"/>
    </source>
</evidence>
<keyword evidence="3" id="KW-1185">Reference proteome</keyword>
<feature type="region of interest" description="Disordered" evidence="1">
    <location>
        <begin position="1"/>
        <end position="272"/>
    </location>
</feature>
<feature type="compositionally biased region" description="Basic and acidic residues" evidence="1">
    <location>
        <begin position="542"/>
        <end position="567"/>
    </location>
</feature>
<protein>
    <recommendedName>
        <fullName evidence="4">Pathway-specific nitrogen regulator</fullName>
    </recommendedName>
</protein>
<feature type="region of interest" description="Disordered" evidence="1">
    <location>
        <begin position="519"/>
        <end position="567"/>
    </location>
</feature>
<sequence length="917" mass="100280">MADLAPETVVLNTPDAGTRENDKADLSPAPPAAEIKEQEELPLLAEEVTDAVPESDTSPVNQSEEADVASELHTQEHDTDHEVERPQSSSSSSQRSSTFTGEDDFFDREGGMGRTTGTASSRSSISSLPGSVVVCPPEKHESYGTITPSSFRGHYMQHYSDQNDEEPTPVNSNGSKRGNYASRLSKAAPGVRDRDSPFRHPSSVRALQMGDEESDGYGYGYEDEDLTPSRRRHRGGARHSCQSVSGISIRSLGSTPPSAKRHHKSPRLKEETAQKEYPLVLLHCTLLPPSLSLSQALGQPSAQVLKEVLPEKYWARWKLLEDKIINSGVLRDRGLLISHPQDLYDVLEERLLESLELVRPRSDYGHFLGKENGDSADDRDDEPASEKGDEGDGIDGCEGGKCADCGARVLDYLDGEKRKWDIRVYAANGLMGAGAWAAVWREMEKVDVEIGLTLPVGIKRELERRTVEEQAIKMEEEMRLAEEDKRRREIYGEPTQPTQEAIGGLEDDNLVQSYQLDFDRSSPSFESPDSPPPVAPSVSPYEQEHQHEHEQQHPHQHDHEHEPMNAKSNTKEVDLQTLCANYIRVLASDKRNVALAFLSILVLYLSICMPRREHIPTYHAPQLVLPSVSTPMVMAENNHNPPPVAIPPIIRSAEPQLPTGCAAAESRVVHAVSGCQAPPILETPSVAPIPPQQECMSQPAPSHSAPMIQCAGPSVETVTHIHRPQPTISKPSAVSATSNSAPICGQDSAAPYAETGLQQETSRKKIESNDGVERRDSAPRFHQNTHSLPVASATQQYTPPVIHKPSMIAGPRDHIPGYDMTVPSVEEAAQSATLDTTQKPNMAGPKDIPPRMESEGSACQIPTTPPSPPPSAEANKPSVAHQRQEPLEAFNVLEPAPKAQAQEPANAPVCLQMTVEE</sequence>
<feature type="region of interest" description="Disordered" evidence="1">
    <location>
        <begin position="368"/>
        <end position="397"/>
    </location>
</feature>
<reference evidence="2 3" key="1">
    <citation type="submission" date="2017-10" db="EMBL/GenBank/DDBJ databases">
        <title>Comparative genomics in systemic dimorphic fungi from Ajellomycetaceae.</title>
        <authorList>
            <person name="Munoz J.F."/>
            <person name="Mcewen J.G."/>
            <person name="Clay O.K."/>
            <person name="Cuomo C.A."/>
        </authorList>
    </citation>
    <scope>NUCLEOTIDE SEQUENCE [LARGE SCALE GENOMIC DNA]</scope>
    <source>
        <strain evidence="2 3">UAMH5409</strain>
    </source>
</reference>
<feature type="compositionally biased region" description="Polar residues" evidence="1">
    <location>
        <begin position="726"/>
        <end position="741"/>
    </location>
</feature>
<feature type="compositionally biased region" description="Polar residues" evidence="1">
    <location>
        <begin position="830"/>
        <end position="840"/>
    </location>
</feature>
<dbReference type="STRING" id="1447875.A0A2B7Y357"/>
<accession>A0A2B7Y357</accession>
<evidence type="ECO:0008006" key="4">
    <source>
        <dbReference type="Google" id="ProtNLM"/>
    </source>
</evidence>
<evidence type="ECO:0000313" key="3">
    <source>
        <dbReference type="Proteomes" id="UP000223968"/>
    </source>
</evidence>
<dbReference type="EMBL" id="PDNB01000021">
    <property type="protein sequence ID" value="PGH15926.1"/>
    <property type="molecule type" value="Genomic_DNA"/>
</dbReference>
<name>A0A2B7Y357_9EURO</name>
<feature type="compositionally biased region" description="Acidic residues" evidence="1">
    <location>
        <begin position="210"/>
        <end position="226"/>
    </location>
</feature>
<feature type="region of interest" description="Disordered" evidence="1">
    <location>
        <begin position="725"/>
        <end position="917"/>
    </location>
</feature>
<evidence type="ECO:0000256" key="1">
    <source>
        <dbReference type="SAM" id="MobiDB-lite"/>
    </source>
</evidence>
<feature type="compositionally biased region" description="Basic and acidic residues" evidence="1">
    <location>
        <begin position="480"/>
        <end position="491"/>
    </location>
</feature>
<dbReference type="Proteomes" id="UP000223968">
    <property type="component" value="Unassembled WGS sequence"/>
</dbReference>
<dbReference type="AlphaFoldDB" id="A0A2B7Y357"/>
<feature type="compositionally biased region" description="Basic and acidic residues" evidence="1">
    <location>
        <begin position="73"/>
        <end position="85"/>
    </location>
</feature>
<feature type="compositionally biased region" description="Polar residues" evidence="1">
    <location>
        <begin position="241"/>
        <end position="257"/>
    </location>
</feature>
<dbReference type="OrthoDB" id="5369448at2759"/>
<feature type="compositionally biased region" description="Low complexity" evidence="1">
    <location>
        <begin position="894"/>
        <end position="908"/>
    </location>
</feature>
<feature type="region of interest" description="Disordered" evidence="1">
    <location>
        <begin position="480"/>
        <end position="505"/>
    </location>
</feature>
<comment type="caution">
    <text evidence="2">The sequence shown here is derived from an EMBL/GenBank/DDBJ whole genome shotgun (WGS) entry which is preliminary data.</text>
</comment>
<gene>
    <name evidence="2" type="ORF">AJ79_02093</name>
</gene>